<accession>A0A8U0A3C9</accession>
<gene>
    <name evidence="2" type="ORF">MW046_02595</name>
</gene>
<evidence type="ECO:0000313" key="3">
    <source>
        <dbReference type="Proteomes" id="UP000831768"/>
    </source>
</evidence>
<reference evidence="2" key="1">
    <citation type="submission" date="2022-04" db="EMBL/GenBank/DDBJ databases">
        <title>Halocatena sp. nov., isolated from a salt lake.</title>
        <authorList>
            <person name="Cui H.-L."/>
        </authorList>
    </citation>
    <scope>NUCLEOTIDE SEQUENCE</scope>
    <source>
        <strain evidence="2">AD-1</strain>
    </source>
</reference>
<proteinExistence type="predicted"/>
<dbReference type="Gene3D" id="3.40.50.1820">
    <property type="entry name" value="alpha/beta hydrolase"/>
    <property type="match status" value="1"/>
</dbReference>
<dbReference type="EMBL" id="CP096019">
    <property type="protein sequence ID" value="UPM43346.1"/>
    <property type="molecule type" value="Genomic_DNA"/>
</dbReference>
<dbReference type="AlphaFoldDB" id="A0A8U0A3C9"/>
<evidence type="ECO:0000256" key="1">
    <source>
        <dbReference type="SAM" id="MobiDB-lite"/>
    </source>
</evidence>
<feature type="region of interest" description="Disordered" evidence="1">
    <location>
        <begin position="34"/>
        <end position="88"/>
    </location>
</feature>
<dbReference type="Proteomes" id="UP000831768">
    <property type="component" value="Chromosome"/>
</dbReference>
<feature type="compositionally biased region" description="Low complexity" evidence="1">
    <location>
        <begin position="34"/>
        <end position="78"/>
    </location>
</feature>
<protein>
    <recommendedName>
        <fullName evidence="4">Alpha/beta hydrolase</fullName>
    </recommendedName>
</protein>
<dbReference type="PROSITE" id="PS51257">
    <property type="entry name" value="PROKAR_LIPOPROTEIN"/>
    <property type="match status" value="1"/>
</dbReference>
<dbReference type="GeneID" id="71926900"/>
<evidence type="ECO:0000313" key="2">
    <source>
        <dbReference type="EMBL" id="UPM43346.1"/>
    </source>
</evidence>
<name>A0A8U0A3C9_9EURY</name>
<dbReference type="SUPFAM" id="SSF53474">
    <property type="entry name" value="alpha/beta-Hydrolases"/>
    <property type="match status" value="1"/>
</dbReference>
<keyword evidence="3" id="KW-1185">Reference proteome</keyword>
<evidence type="ECO:0008006" key="4">
    <source>
        <dbReference type="Google" id="ProtNLM"/>
    </source>
</evidence>
<sequence length="273" mass="28124">MDHSISRRQTMKLFCGLTVTGSLAGCTEDEAANNTTTTTQGSTPTATQTTAPSTGTAEPTATEDTTTTTQTTEQSDASGKSVSFSTNDGRTAKGTLYSSGSCAAILVPGDGYDRTAWEPQANAIAQEGHTALAVTMDTDTPATKAKTIAGAVSYLRDEQGAKTVCAIGASSGANAVVRASTISGTTIDGSVIISAGGAESYARELSGRLLFIVGKNDETRYVQVTKGMHQQASNPKRLEVLPTEGHGQGIFDTDQGDALQNMIVEFSTTVCSG</sequence>
<dbReference type="KEGG" id="haad:MW046_02595"/>
<dbReference type="RefSeq" id="WP_247994013.1">
    <property type="nucleotide sequence ID" value="NZ_CP096019.1"/>
</dbReference>
<organism evidence="2 3">
    <name type="scientific">Halocatena salina</name>
    <dbReference type="NCBI Taxonomy" id="2934340"/>
    <lineage>
        <taxon>Archaea</taxon>
        <taxon>Methanobacteriati</taxon>
        <taxon>Methanobacteriota</taxon>
        <taxon>Stenosarchaea group</taxon>
        <taxon>Halobacteria</taxon>
        <taxon>Halobacteriales</taxon>
        <taxon>Natronomonadaceae</taxon>
        <taxon>Halocatena</taxon>
    </lineage>
</organism>
<dbReference type="InterPro" id="IPR029058">
    <property type="entry name" value="AB_hydrolase_fold"/>
</dbReference>